<accession>A0A6A4QAS3</accession>
<comment type="caution">
    <text evidence="1">The sequence shown here is derived from an EMBL/GenBank/DDBJ whole genome shotgun (WGS) entry which is preliminary data.</text>
</comment>
<dbReference type="AlphaFoldDB" id="A0A6A4QAS3"/>
<dbReference type="Proteomes" id="UP000447434">
    <property type="component" value="Chromosome 7"/>
</dbReference>
<sequence>MVVKVYGPDYACPKRVIVCLIEKEIEYEAVYVNGLNGGYKQSEYLKLQVKFLLLNSFSFLINYTFLFHPKRPKICNMSKIFVRDNGNCAVQKMLYVSEFHYHL</sequence>
<dbReference type="EMBL" id="WOCE01000007">
    <property type="protein sequence ID" value="KAE9610669.1"/>
    <property type="molecule type" value="Genomic_DNA"/>
</dbReference>
<protein>
    <submittedName>
        <fullName evidence="1">Putative glutathione transferase</fullName>
    </submittedName>
</protein>
<dbReference type="GO" id="GO:0016740">
    <property type="term" value="F:transferase activity"/>
    <property type="evidence" value="ECO:0007669"/>
    <property type="project" value="UniProtKB-KW"/>
</dbReference>
<name>A0A6A4QAS3_LUPAL</name>
<keyword evidence="2" id="KW-1185">Reference proteome</keyword>
<dbReference type="OrthoDB" id="422574at2759"/>
<evidence type="ECO:0000313" key="1">
    <source>
        <dbReference type="EMBL" id="KAE9610669.1"/>
    </source>
</evidence>
<proteinExistence type="predicted"/>
<gene>
    <name evidence="1" type="ORF">Lalb_Chr07g0189061</name>
</gene>
<keyword evidence="1" id="KW-0808">Transferase</keyword>
<evidence type="ECO:0000313" key="2">
    <source>
        <dbReference type="Proteomes" id="UP000447434"/>
    </source>
</evidence>
<dbReference type="Gene3D" id="3.40.30.10">
    <property type="entry name" value="Glutaredoxin"/>
    <property type="match status" value="1"/>
</dbReference>
<organism evidence="1 2">
    <name type="scientific">Lupinus albus</name>
    <name type="common">White lupine</name>
    <name type="synonym">Lupinus termis</name>
    <dbReference type="NCBI Taxonomy" id="3870"/>
    <lineage>
        <taxon>Eukaryota</taxon>
        <taxon>Viridiplantae</taxon>
        <taxon>Streptophyta</taxon>
        <taxon>Embryophyta</taxon>
        <taxon>Tracheophyta</taxon>
        <taxon>Spermatophyta</taxon>
        <taxon>Magnoliopsida</taxon>
        <taxon>eudicotyledons</taxon>
        <taxon>Gunneridae</taxon>
        <taxon>Pentapetalae</taxon>
        <taxon>rosids</taxon>
        <taxon>fabids</taxon>
        <taxon>Fabales</taxon>
        <taxon>Fabaceae</taxon>
        <taxon>Papilionoideae</taxon>
        <taxon>50 kb inversion clade</taxon>
        <taxon>genistoids sensu lato</taxon>
        <taxon>core genistoids</taxon>
        <taxon>Genisteae</taxon>
        <taxon>Lupinus</taxon>
    </lineage>
</organism>
<reference evidence="2" key="1">
    <citation type="journal article" date="2020" name="Nat. Commun.">
        <title>Genome sequence of the cluster root forming white lupin.</title>
        <authorList>
            <person name="Hufnagel B."/>
            <person name="Marques A."/>
            <person name="Soriano A."/>
            <person name="Marques L."/>
            <person name="Divol F."/>
            <person name="Doumas P."/>
            <person name="Sallet E."/>
            <person name="Mancinotti D."/>
            <person name="Carrere S."/>
            <person name="Marande W."/>
            <person name="Arribat S."/>
            <person name="Keller J."/>
            <person name="Huneau C."/>
            <person name="Blein T."/>
            <person name="Aime D."/>
            <person name="Laguerre M."/>
            <person name="Taylor J."/>
            <person name="Schubert V."/>
            <person name="Nelson M."/>
            <person name="Geu-Flores F."/>
            <person name="Crespi M."/>
            <person name="Gallardo-Guerrero K."/>
            <person name="Delaux P.-M."/>
            <person name="Salse J."/>
            <person name="Berges H."/>
            <person name="Guyot R."/>
            <person name="Gouzy J."/>
            <person name="Peret B."/>
        </authorList>
    </citation>
    <scope>NUCLEOTIDE SEQUENCE [LARGE SCALE GENOMIC DNA]</scope>
    <source>
        <strain evidence="2">cv. Amiga</strain>
    </source>
</reference>